<dbReference type="Proteomes" id="UP000591272">
    <property type="component" value="Unassembled WGS sequence"/>
</dbReference>
<reference evidence="2 3" key="1">
    <citation type="submission" date="2020-07" db="EMBL/GenBank/DDBJ databases">
        <title>Sequencing the genomes of 1000 actinobacteria strains.</title>
        <authorList>
            <person name="Klenk H.-P."/>
        </authorList>
    </citation>
    <scope>NUCLEOTIDE SEQUENCE [LARGE SCALE GENOMIC DNA]</scope>
    <source>
        <strain evidence="2 3">DSM 43461</strain>
    </source>
</reference>
<accession>A0A7Y9GDR2</accession>
<gene>
    <name evidence="2" type="ORF">BJ999_004894</name>
</gene>
<sequence length="80" mass="8724">MREADFAGDVHLVGGQQTIQAFRDIDALDELGVVVMPVLLGDGLRLTLEKSATTPLQLAGSRTFPDGSAEHRYTLVRDRD</sequence>
<feature type="region of interest" description="Disordered" evidence="1">
    <location>
        <begin position="59"/>
        <end position="80"/>
    </location>
</feature>
<evidence type="ECO:0000313" key="3">
    <source>
        <dbReference type="Proteomes" id="UP000591272"/>
    </source>
</evidence>
<protein>
    <submittedName>
        <fullName evidence="2">Dihydrofolate reductase</fullName>
    </submittedName>
</protein>
<proteinExistence type="predicted"/>
<dbReference type="Gene3D" id="3.40.430.10">
    <property type="entry name" value="Dihydrofolate Reductase, subunit A"/>
    <property type="match status" value="1"/>
</dbReference>
<feature type="compositionally biased region" description="Basic and acidic residues" evidence="1">
    <location>
        <begin position="68"/>
        <end position="80"/>
    </location>
</feature>
<dbReference type="RefSeq" id="WP_179835447.1">
    <property type="nucleotide sequence ID" value="NZ_BMRD01000037.1"/>
</dbReference>
<dbReference type="AlphaFoldDB" id="A0A7Y9GDR2"/>
<evidence type="ECO:0000313" key="2">
    <source>
        <dbReference type="EMBL" id="NYE14598.1"/>
    </source>
</evidence>
<dbReference type="EMBL" id="JACCBT010000001">
    <property type="protein sequence ID" value="NYE14598.1"/>
    <property type="molecule type" value="Genomic_DNA"/>
</dbReference>
<evidence type="ECO:0000256" key="1">
    <source>
        <dbReference type="SAM" id="MobiDB-lite"/>
    </source>
</evidence>
<dbReference type="SUPFAM" id="SSF53597">
    <property type="entry name" value="Dihydrofolate reductase-like"/>
    <property type="match status" value="1"/>
</dbReference>
<dbReference type="InterPro" id="IPR024072">
    <property type="entry name" value="DHFR-like_dom_sf"/>
</dbReference>
<name>A0A7Y9GDR2_9ACTN</name>
<organism evidence="2 3">
    <name type="scientific">Actinomadura citrea</name>
    <dbReference type="NCBI Taxonomy" id="46158"/>
    <lineage>
        <taxon>Bacteria</taxon>
        <taxon>Bacillati</taxon>
        <taxon>Actinomycetota</taxon>
        <taxon>Actinomycetes</taxon>
        <taxon>Streptosporangiales</taxon>
        <taxon>Thermomonosporaceae</taxon>
        <taxon>Actinomadura</taxon>
    </lineage>
</organism>
<comment type="caution">
    <text evidence="2">The sequence shown here is derived from an EMBL/GenBank/DDBJ whole genome shotgun (WGS) entry which is preliminary data.</text>
</comment>
<keyword evidence="3" id="KW-1185">Reference proteome</keyword>